<protein>
    <submittedName>
        <fullName evidence="1">DivIVA domain-containing protein</fullName>
    </submittedName>
</protein>
<dbReference type="Gene3D" id="6.10.250.660">
    <property type="match status" value="1"/>
</dbReference>
<dbReference type="EMBL" id="CP109527">
    <property type="protein sequence ID" value="WTY39771.1"/>
    <property type="molecule type" value="Genomic_DNA"/>
</dbReference>
<dbReference type="InterPro" id="IPR019933">
    <property type="entry name" value="DivIVA_domain"/>
</dbReference>
<keyword evidence="2" id="KW-1185">Reference proteome</keyword>
<reference evidence="1 2" key="1">
    <citation type="submission" date="2022-10" db="EMBL/GenBank/DDBJ databases">
        <title>The complete genomes of actinobacterial strains from the NBC collection.</title>
        <authorList>
            <person name="Joergensen T.S."/>
            <person name="Alvarez Arevalo M."/>
            <person name="Sterndorff E.B."/>
            <person name="Faurdal D."/>
            <person name="Vuksanovic O."/>
            <person name="Mourched A.-S."/>
            <person name="Charusanti P."/>
            <person name="Shaw S."/>
            <person name="Blin K."/>
            <person name="Weber T."/>
        </authorList>
    </citation>
    <scope>NUCLEOTIDE SEQUENCE [LARGE SCALE GENOMIC DNA]</scope>
    <source>
        <strain evidence="1 2">NBC_01413</strain>
    </source>
</reference>
<organism evidence="1 2">
    <name type="scientific">Nocardia salmonicida</name>
    <dbReference type="NCBI Taxonomy" id="53431"/>
    <lineage>
        <taxon>Bacteria</taxon>
        <taxon>Bacillati</taxon>
        <taxon>Actinomycetota</taxon>
        <taxon>Actinomycetes</taxon>
        <taxon>Mycobacteriales</taxon>
        <taxon>Nocardiaceae</taxon>
        <taxon>Nocardia</taxon>
    </lineage>
</organism>
<dbReference type="Proteomes" id="UP001621418">
    <property type="component" value="Chromosome"/>
</dbReference>
<proteinExistence type="predicted"/>
<dbReference type="NCBIfam" id="TIGR03544">
    <property type="entry name" value="DivI1A_domain"/>
    <property type="match status" value="1"/>
</dbReference>
<gene>
    <name evidence="1" type="ORF">OG308_27690</name>
</gene>
<sequence length="39" mass="4589">MRGVRFNDTRLGTRGYAREEVDAFIDLVITALEHPERRQ</sequence>
<name>A0ABZ1NII5_9NOCA</name>
<accession>A0ABZ1NII5</accession>
<evidence type="ECO:0000313" key="1">
    <source>
        <dbReference type="EMBL" id="WTY39771.1"/>
    </source>
</evidence>
<evidence type="ECO:0000313" key="2">
    <source>
        <dbReference type="Proteomes" id="UP001621418"/>
    </source>
</evidence>